<dbReference type="PANTHER" id="PTHR14918:SF3">
    <property type="entry name" value="KICSTOR COMPLEX PROTEIN SZT2"/>
    <property type="match status" value="1"/>
</dbReference>
<dbReference type="EMBL" id="CAAALY010005868">
    <property type="protein sequence ID" value="VEL09254.1"/>
    <property type="molecule type" value="Genomic_DNA"/>
</dbReference>
<dbReference type="OrthoDB" id="43547at2759"/>
<accession>A0A3S5CHP4</accession>
<reference evidence="2" key="1">
    <citation type="submission" date="2018-11" db="EMBL/GenBank/DDBJ databases">
        <authorList>
            <consortium name="Pathogen Informatics"/>
        </authorList>
    </citation>
    <scope>NUCLEOTIDE SEQUENCE</scope>
</reference>
<dbReference type="Proteomes" id="UP000784294">
    <property type="component" value="Unassembled WGS sequence"/>
</dbReference>
<feature type="non-terminal residue" evidence="2">
    <location>
        <position position="1872"/>
    </location>
</feature>
<feature type="compositionally biased region" description="Polar residues" evidence="1">
    <location>
        <begin position="904"/>
        <end position="924"/>
    </location>
</feature>
<evidence type="ECO:0000313" key="2">
    <source>
        <dbReference type="EMBL" id="VEL09254.1"/>
    </source>
</evidence>
<name>A0A3S5CHP4_9PLAT</name>
<feature type="region of interest" description="Disordered" evidence="1">
    <location>
        <begin position="509"/>
        <end position="530"/>
    </location>
</feature>
<feature type="region of interest" description="Disordered" evidence="1">
    <location>
        <begin position="637"/>
        <end position="700"/>
    </location>
</feature>
<feature type="compositionally biased region" description="Acidic residues" evidence="1">
    <location>
        <begin position="639"/>
        <end position="653"/>
    </location>
</feature>
<feature type="region of interest" description="Disordered" evidence="1">
    <location>
        <begin position="951"/>
        <end position="986"/>
    </location>
</feature>
<feature type="region of interest" description="Disordered" evidence="1">
    <location>
        <begin position="555"/>
        <end position="590"/>
    </location>
</feature>
<dbReference type="InterPro" id="IPR033228">
    <property type="entry name" value="SZT2"/>
</dbReference>
<protein>
    <submittedName>
        <fullName evidence="2">Uncharacterized protein</fullName>
    </submittedName>
</protein>
<gene>
    <name evidence="2" type="ORF">PXEA_LOCUS2694</name>
</gene>
<feature type="compositionally biased region" description="Low complexity" evidence="1">
    <location>
        <begin position="954"/>
        <end position="970"/>
    </location>
</feature>
<feature type="region of interest" description="Disordered" evidence="1">
    <location>
        <begin position="886"/>
        <end position="939"/>
    </location>
</feature>
<organism evidence="2 3">
    <name type="scientific">Protopolystoma xenopodis</name>
    <dbReference type="NCBI Taxonomy" id="117903"/>
    <lineage>
        <taxon>Eukaryota</taxon>
        <taxon>Metazoa</taxon>
        <taxon>Spiralia</taxon>
        <taxon>Lophotrochozoa</taxon>
        <taxon>Platyhelminthes</taxon>
        <taxon>Monogenea</taxon>
        <taxon>Polyopisthocotylea</taxon>
        <taxon>Polystomatidea</taxon>
        <taxon>Polystomatidae</taxon>
        <taxon>Protopolystoma</taxon>
    </lineage>
</organism>
<keyword evidence="3" id="KW-1185">Reference proteome</keyword>
<sequence>MDAEGEIEDDDLIEKVYSPADQISDRSGSNLPASPFLRHQQQQHQQRLLLEKLKTIAISCNRPLFLHLAVSLIYRGRAIQVPLQQPTLCLAGLRCWLRELSRRSTHTSSLSVEDDDSSVIDLADLRIRLLLVPITFLLPWELSKRLDYNYLDELVAAVPASDVVGSVSDASDNEGVLESRRPAALGRDGNCSLVTEMDNPVNQALNGITIRRLGGPLTKNPPEATSFAFSSVEAEADIFPPITSGCQSTDLNAYWPDADWLDDLQVSGLQSCLCELAWLMRDEVVCSLRQLPPYLDTTLEYVLDHLEDTKTRLSTPSWVIGQSLPFSTFNAPVNVLNASGRLAPSDIHNLSLGLFNSQPPCSGLADICFSKNQSLLSLSRPAMTPEAVETPNRPMNGFLCTSSLPHQWPPVQFWPFPVNRGPSAIVGGLSELAVGITSERVLLHFVLPGDESMRLFVDRLETLSFGFPPSSACLQRLGDWYFFRLLTPFELEETQCQKSVGAMPPEVIISPNVRSKRRKPKEKNRSSGQIFGNQGWFLQPMNFVSVTQNDLAQPKDSDFTGSIFSQSHDHEISSPTPSVPEPSSHNHTQPHLEDCIRKEYSTLILDQDKAAEWCSKDRDSTESSFTGLVETIADAEQKEVEEEEEDALAEESDSSNGHDNDAADDEEDEDEEEEAEMVEHEAAASHAASKSGRYSTNTLNGQVTDSPLQIICLPPRLRHGSIQPLFFSNGNCISATACDRSWPALDESRLAANMQLLTPAGSLFYRLPDYWLILRISQTGVSIFVHHTDSHRDAFDYRATEANFDSGQSSVLNERDQPMDAGFSKPLANTASPHSNQVRGCPACLLFRRVVSDLHGLLHYVNQSMLLRQLSCELKCSDLLETTNEVIPTGPSLAGGRRGDAGSAKSSAKLTNQRLTSTKLQTSREFSDHESSEVNPSVDDLATRQSIMALQHNRPSSSSPQSSSRLALASGTVRRPSFEADSDEDTGLGFQRSLALGAISCPTSVMSSSRRRRRAGLRNRDIVSSFCKAPARGLPKSGPTACSSGRILASPPPTTELYHHSISSSGLGPISNYPGHLMPMPHLLVREHVPQIPVHPRHWPPCATSSSLLKPRIAGHLNYVSSRPDASELAGFDAVYDKESFLFRHPSTQAFRPGSFACPVQLKVEFRLHPRLLTLAPLASGSTISATSGGSGAASSNNLGGASVFVAASMTPSIGAACSSMTSRVEENSQQHRTCFVIPLLQSKLENFKVSNRRNMFVLPDEPAGTSEGGNSGKADKQGTEKRPPILQSFFSSTKPCLDRSRSVGPRIFYMFLREIVVDRFSLPSLSTATSLIGIEPDTSLPFTNPINKHDPNEKHILSTPHPESFRSSDTTGAQAFLSNPLPIAHHPQKSISGRLIPPVRYSDKSSNSAQIDRQVLLQVALHGVEPPSKHLYVRLHDTLQTWLDGLVMTLFANSLSRNAITYLSREDIDFLTNRRGKRPQMEFSIVLPQFPLPSSPVSPKSGLSTLRWRRKQPCFVDSHCGHLLAFSYYLKQMLSLFLSPVLVRPDAMLAFELNGPHECFLYHQKCAQGVSKHGVALVLVQLVQAFKYYRDPVTITQWLLPQPLIEHLRSSNSLNISSNCSTNDWSECEDSRLSGTDSRPNLNRLRQISARLVTFGRSTSEAPRRGQQLLVTFRLWERGEVDLSILQSKLYSAAHQAMTDFLTEFIVLTTPLYLHSSFDFSPSCLSCPIKDDAPVDHEEQNHHLQASQKELELDPYFPKVVLPWLKEGVAMEHPLFQSREAHFSSQVGGLDSFLHELLRQLEAIVAPPSSVLLPTASCATTGVIRTAASAATTTPFAAQQQTQHPMTSNNTLLPGQCGISSTGPRTIPLQP</sequence>
<dbReference type="GO" id="GO:0005777">
    <property type="term" value="C:peroxisome"/>
    <property type="evidence" value="ECO:0007669"/>
    <property type="project" value="InterPro"/>
</dbReference>
<evidence type="ECO:0000313" key="3">
    <source>
        <dbReference type="Proteomes" id="UP000784294"/>
    </source>
</evidence>
<dbReference type="PANTHER" id="PTHR14918">
    <property type="entry name" value="KICSTOR COMPLEX PROTEIN SZT2"/>
    <property type="match status" value="1"/>
</dbReference>
<proteinExistence type="predicted"/>
<feature type="region of interest" description="Disordered" evidence="1">
    <location>
        <begin position="1260"/>
        <end position="1282"/>
    </location>
</feature>
<evidence type="ECO:0000256" key="1">
    <source>
        <dbReference type="SAM" id="MobiDB-lite"/>
    </source>
</evidence>
<comment type="caution">
    <text evidence="2">The sequence shown here is derived from an EMBL/GenBank/DDBJ whole genome shotgun (WGS) entry which is preliminary data.</text>
</comment>
<feature type="compositionally biased region" description="Acidic residues" evidence="1">
    <location>
        <begin position="662"/>
        <end position="676"/>
    </location>
</feature>